<evidence type="ECO:0000313" key="4">
    <source>
        <dbReference type="Proteomes" id="UP001529510"/>
    </source>
</evidence>
<keyword evidence="4" id="KW-1185">Reference proteome</keyword>
<feature type="non-terminal residue" evidence="3">
    <location>
        <position position="183"/>
    </location>
</feature>
<evidence type="ECO:0000256" key="1">
    <source>
        <dbReference type="SAM" id="MobiDB-lite"/>
    </source>
</evidence>
<organism evidence="3 4">
    <name type="scientific">Cirrhinus mrigala</name>
    <name type="common">Mrigala</name>
    <dbReference type="NCBI Taxonomy" id="683832"/>
    <lineage>
        <taxon>Eukaryota</taxon>
        <taxon>Metazoa</taxon>
        <taxon>Chordata</taxon>
        <taxon>Craniata</taxon>
        <taxon>Vertebrata</taxon>
        <taxon>Euteleostomi</taxon>
        <taxon>Actinopterygii</taxon>
        <taxon>Neopterygii</taxon>
        <taxon>Teleostei</taxon>
        <taxon>Ostariophysi</taxon>
        <taxon>Cypriniformes</taxon>
        <taxon>Cyprinidae</taxon>
        <taxon>Labeoninae</taxon>
        <taxon>Labeonini</taxon>
        <taxon>Cirrhinus</taxon>
    </lineage>
</organism>
<accession>A0ABD0RH41</accession>
<sequence>EEEGDDADISTAPSLANHRIPPAVHVQHYGGRYSEMSYNGLQLRDAHEENPESILDEHVQRVMKTPGCQSPGTGRHSPKSRSPDGLPAGKIPGMMMPLSGGQGKHQARLGPKGEASHLHHHKHIHHTHYAAAGKPKEQVEAEAMRMHGGFAWNMEQHHYGSKPRNFADGMSVGPNAMDPMGYG</sequence>
<gene>
    <name evidence="3" type="ORF">M9458_005733</name>
</gene>
<name>A0ABD0RH41_CIRMR</name>
<dbReference type="EMBL" id="JAMKFB020000003">
    <property type="protein sequence ID" value="KAL0197193.1"/>
    <property type="molecule type" value="Genomic_DNA"/>
</dbReference>
<protein>
    <recommendedName>
        <fullName evidence="2">Axin beta-catenin binding domain-containing protein</fullName>
    </recommendedName>
</protein>
<dbReference type="Proteomes" id="UP001529510">
    <property type="component" value="Unassembled WGS sequence"/>
</dbReference>
<proteinExistence type="predicted"/>
<feature type="region of interest" description="Disordered" evidence="1">
    <location>
        <begin position="64"/>
        <end position="111"/>
    </location>
</feature>
<comment type="caution">
    <text evidence="3">The sequence shown here is derived from an EMBL/GenBank/DDBJ whole genome shotgun (WGS) entry which is preliminary data.</text>
</comment>
<dbReference type="InterPro" id="IPR043581">
    <property type="entry name" value="Axin-like"/>
</dbReference>
<dbReference type="PANTHER" id="PTHR46102:SF3">
    <property type="entry name" value="AXIN-1"/>
    <property type="match status" value="1"/>
</dbReference>
<evidence type="ECO:0000259" key="2">
    <source>
        <dbReference type="Pfam" id="PF08833"/>
    </source>
</evidence>
<dbReference type="InterPro" id="IPR014936">
    <property type="entry name" value="Axin_b-cat-bd"/>
</dbReference>
<feature type="region of interest" description="Disordered" evidence="1">
    <location>
        <begin position="1"/>
        <end position="23"/>
    </location>
</feature>
<feature type="domain" description="Axin beta-catenin binding" evidence="2">
    <location>
        <begin position="49"/>
        <end position="84"/>
    </location>
</feature>
<evidence type="ECO:0000313" key="3">
    <source>
        <dbReference type="EMBL" id="KAL0197193.1"/>
    </source>
</evidence>
<feature type="non-terminal residue" evidence="3">
    <location>
        <position position="1"/>
    </location>
</feature>
<dbReference type="Pfam" id="PF08833">
    <property type="entry name" value="Axin_b-cat_bind"/>
    <property type="match status" value="1"/>
</dbReference>
<dbReference type="PANTHER" id="PTHR46102">
    <property type="entry name" value="AXIN"/>
    <property type="match status" value="1"/>
</dbReference>
<reference evidence="3 4" key="1">
    <citation type="submission" date="2024-05" db="EMBL/GenBank/DDBJ databases">
        <title>Genome sequencing and assembly of Indian major carp, Cirrhinus mrigala (Hamilton, 1822).</title>
        <authorList>
            <person name="Mohindra V."/>
            <person name="Chowdhury L.M."/>
            <person name="Lal K."/>
            <person name="Jena J.K."/>
        </authorList>
    </citation>
    <scope>NUCLEOTIDE SEQUENCE [LARGE SCALE GENOMIC DNA]</scope>
    <source>
        <strain evidence="3">CM1030</strain>
        <tissue evidence="3">Blood</tissue>
    </source>
</reference>
<dbReference type="AlphaFoldDB" id="A0ABD0RH41"/>